<accession>A0AA42P5W1</accession>
<comment type="caution">
    <text evidence="1">The sequence shown here is derived from an EMBL/GenBank/DDBJ whole genome shotgun (WGS) entry which is preliminary data.</text>
</comment>
<dbReference type="EMBL" id="JAOCAE010000001">
    <property type="protein sequence ID" value="MDH1234488.1"/>
    <property type="molecule type" value="Genomic_DNA"/>
</dbReference>
<dbReference type="InterPro" id="IPR014915">
    <property type="entry name" value="Phage_TLS_TfmB"/>
</dbReference>
<protein>
    <submittedName>
        <fullName evidence="1">DUF1799 domain-containing protein</fullName>
    </submittedName>
</protein>
<dbReference type="Pfam" id="PF08809">
    <property type="entry name" value="DUF1799"/>
    <property type="match status" value="1"/>
</dbReference>
<dbReference type="AlphaFoldDB" id="A0AA42P5W1"/>
<evidence type="ECO:0000313" key="2">
    <source>
        <dbReference type="Proteomes" id="UP001158500"/>
    </source>
</evidence>
<proteinExistence type="predicted"/>
<dbReference type="RefSeq" id="WP_279640965.1">
    <property type="nucleotide sequence ID" value="NZ_JAOCAE010000001.1"/>
</dbReference>
<organism evidence="1 2">
    <name type="scientific">Stutzerimonas stutzeri</name>
    <name type="common">Pseudomonas stutzeri</name>
    <dbReference type="NCBI Taxonomy" id="316"/>
    <lineage>
        <taxon>Bacteria</taxon>
        <taxon>Pseudomonadati</taxon>
        <taxon>Pseudomonadota</taxon>
        <taxon>Gammaproteobacteria</taxon>
        <taxon>Pseudomonadales</taxon>
        <taxon>Pseudomonadaceae</taxon>
        <taxon>Stutzerimonas</taxon>
    </lineage>
</organism>
<dbReference type="Proteomes" id="UP001158500">
    <property type="component" value="Unassembled WGS sequence"/>
</dbReference>
<evidence type="ECO:0000313" key="1">
    <source>
        <dbReference type="EMBL" id="MDH1234488.1"/>
    </source>
</evidence>
<reference evidence="1" key="1">
    <citation type="submission" date="2022-09" db="EMBL/GenBank/DDBJ databases">
        <title>Intensive care unit water sources are persistently colonized with multi-drug resistant bacteria and are the site of extensive horizontal gene transfer of antibiotic resistance genes.</title>
        <authorList>
            <person name="Diorio-Toth L."/>
        </authorList>
    </citation>
    <scope>NUCLEOTIDE SEQUENCE</scope>
    <source>
        <strain evidence="1">GD03947</strain>
    </source>
</reference>
<sequence length="87" mass="10320">MARFGLRPEDYPEEEFGVWPENWQVFDIFLSMQTQWRMGANGPTGLDYAALESLFRMNRVKRKQQRDHLEAIQIMERAALKAMAENR</sequence>
<name>A0AA42P5W1_STUST</name>
<gene>
    <name evidence="1" type="ORF">N5C32_00360</name>
</gene>